<evidence type="ECO:0000313" key="1">
    <source>
        <dbReference type="EMBL" id="MBC9795385.1"/>
    </source>
</evidence>
<dbReference type="Proteomes" id="UP000653730">
    <property type="component" value="Unassembled WGS sequence"/>
</dbReference>
<evidence type="ECO:0000313" key="2">
    <source>
        <dbReference type="Proteomes" id="UP000653730"/>
    </source>
</evidence>
<accession>A0A926Q352</accession>
<gene>
    <name evidence="1" type="ORF">IBL28_05375</name>
</gene>
<proteinExistence type="predicted"/>
<comment type="caution">
    <text evidence="1">The sequence shown here is derived from an EMBL/GenBank/DDBJ whole genome shotgun (WGS) entry which is preliminary data.</text>
</comment>
<dbReference type="EMBL" id="JACVDC010000009">
    <property type="protein sequence ID" value="MBC9795385.1"/>
    <property type="molecule type" value="Genomic_DNA"/>
</dbReference>
<reference evidence="1 2" key="1">
    <citation type="submission" date="2020-09" db="EMBL/GenBank/DDBJ databases">
        <title>Sinomicrobium weinanense sp. nov., a halophilic bacteria isolated from saline-alkali soil.</title>
        <authorList>
            <person name="Wu P."/>
            <person name="Ren H."/>
            <person name="Mei Y."/>
            <person name="Liang Y."/>
            <person name="Chen Z."/>
        </authorList>
    </citation>
    <scope>NUCLEOTIDE SEQUENCE [LARGE SCALE GENOMIC DNA]</scope>
    <source>
        <strain evidence="1 2">FJxs</strain>
    </source>
</reference>
<sequence length="129" mass="15344">MKKEKTSRTRVVHVRLTPGEYQKLQREFQKTTCRKLSHYLRHCLLERPVVTTYRNTSLDDFIEEFSLLRSELNRIGTNYNQVVKKLHALKRIEDFKPWLSAYQTDKITLLEAIAAIENHLQKAAESWLQ</sequence>
<dbReference type="AlphaFoldDB" id="A0A926Q352"/>
<dbReference type="Pfam" id="PF19514">
    <property type="entry name" value="MobC_2"/>
    <property type="match status" value="1"/>
</dbReference>
<name>A0A926Q352_9FLAO</name>
<organism evidence="1 2">
    <name type="scientific">Sinomicrobium weinanense</name>
    <dbReference type="NCBI Taxonomy" id="2842200"/>
    <lineage>
        <taxon>Bacteria</taxon>
        <taxon>Pseudomonadati</taxon>
        <taxon>Bacteroidota</taxon>
        <taxon>Flavobacteriia</taxon>
        <taxon>Flavobacteriales</taxon>
        <taxon>Flavobacteriaceae</taxon>
        <taxon>Sinomicrobium</taxon>
    </lineage>
</organism>
<protein>
    <submittedName>
        <fullName evidence="1">Plasmid mobilization relaxosome protein MobC</fullName>
    </submittedName>
</protein>
<keyword evidence="2" id="KW-1185">Reference proteome</keyword>
<dbReference type="InterPro" id="IPR045788">
    <property type="entry name" value="MobC_2"/>
</dbReference>